<gene>
    <name evidence="1" type="ORF">SAMN02745207_01888</name>
</gene>
<evidence type="ECO:0000313" key="1">
    <source>
        <dbReference type="EMBL" id="SHH66255.1"/>
    </source>
</evidence>
<sequence>MGFGHSNTWVMLMIKKISVVIVLLIMFLQPKVISAKGFKYVEIFDPKQEKVVKVVQLNSEINDMVSSWVKNVDSLYGIVDPITDDGYALRIPLDPPINVETKCLKGLINEVFILIPEKQPPFFMVFENESKVNCFSFDGNIDELSKALDFELK</sequence>
<dbReference type="EMBL" id="FQXM01000009">
    <property type="protein sequence ID" value="SHH66255.1"/>
    <property type="molecule type" value="Genomic_DNA"/>
</dbReference>
<name>A0A1M5UTI6_9CLOT</name>
<dbReference type="Proteomes" id="UP000184447">
    <property type="component" value="Unassembled WGS sequence"/>
</dbReference>
<reference evidence="1 2" key="1">
    <citation type="submission" date="2016-11" db="EMBL/GenBank/DDBJ databases">
        <authorList>
            <person name="Jaros S."/>
            <person name="Januszkiewicz K."/>
            <person name="Wedrychowicz H."/>
        </authorList>
    </citation>
    <scope>NUCLEOTIDE SEQUENCE [LARGE SCALE GENOMIC DNA]</scope>
    <source>
        <strain evidence="1 2">DSM 8605</strain>
    </source>
</reference>
<accession>A0A1M5UTI6</accession>
<proteinExistence type="predicted"/>
<organism evidence="1 2">
    <name type="scientific">Clostridium grantii DSM 8605</name>
    <dbReference type="NCBI Taxonomy" id="1121316"/>
    <lineage>
        <taxon>Bacteria</taxon>
        <taxon>Bacillati</taxon>
        <taxon>Bacillota</taxon>
        <taxon>Clostridia</taxon>
        <taxon>Eubacteriales</taxon>
        <taxon>Clostridiaceae</taxon>
        <taxon>Clostridium</taxon>
    </lineage>
</organism>
<evidence type="ECO:0000313" key="2">
    <source>
        <dbReference type="Proteomes" id="UP000184447"/>
    </source>
</evidence>
<protein>
    <submittedName>
        <fullName evidence="1">Uncharacterized protein</fullName>
    </submittedName>
</protein>
<keyword evidence="2" id="KW-1185">Reference proteome</keyword>
<dbReference type="AlphaFoldDB" id="A0A1M5UTI6"/>